<dbReference type="PANTHER" id="PTHR10827:SF17">
    <property type="entry name" value="RETICULOCALBIN-1"/>
    <property type="match status" value="1"/>
</dbReference>
<feature type="domain" description="EF-hand" evidence="10">
    <location>
        <begin position="162"/>
        <end position="197"/>
    </location>
</feature>
<name>A0A6G5ZVW8_VIPAN</name>
<evidence type="ECO:0000256" key="2">
    <source>
        <dbReference type="ARBA" id="ARBA00006431"/>
    </source>
</evidence>
<evidence type="ECO:0000256" key="4">
    <source>
        <dbReference type="ARBA" id="ARBA00022729"/>
    </source>
</evidence>
<dbReference type="Pfam" id="PF13202">
    <property type="entry name" value="EF-hand_5"/>
    <property type="match status" value="2"/>
</dbReference>
<keyword evidence="6" id="KW-0256">Endoplasmic reticulum</keyword>
<dbReference type="GO" id="GO:0005783">
    <property type="term" value="C:endoplasmic reticulum"/>
    <property type="evidence" value="ECO:0007669"/>
    <property type="project" value="UniProtKB-SubCell"/>
</dbReference>
<dbReference type="SUPFAM" id="SSF47473">
    <property type="entry name" value="EF-hand"/>
    <property type="match status" value="2"/>
</dbReference>
<dbReference type="AlphaFoldDB" id="A0A6G5ZVW8"/>
<dbReference type="PROSITE" id="PS00018">
    <property type="entry name" value="EF_HAND_1"/>
    <property type="match status" value="5"/>
</dbReference>
<dbReference type="Gene3D" id="1.10.238.10">
    <property type="entry name" value="EF-hand"/>
    <property type="match status" value="3"/>
</dbReference>
<keyword evidence="4 9" id="KW-0732">Signal</keyword>
<dbReference type="Pfam" id="PF13499">
    <property type="entry name" value="EF-hand_7"/>
    <property type="match status" value="1"/>
</dbReference>
<evidence type="ECO:0000256" key="7">
    <source>
        <dbReference type="ARBA" id="ARBA00022837"/>
    </source>
</evidence>
<evidence type="ECO:0000313" key="11">
    <source>
        <dbReference type="EMBL" id="QHR82801.1"/>
    </source>
</evidence>
<dbReference type="InterPro" id="IPR011992">
    <property type="entry name" value="EF-hand-dom_pair"/>
</dbReference>
<dbReference type="FunFam" id="1.10.238.10:FF:000213">
    <property type="entry name" value="Reticulocalbin 1"/>
    <property type="match status" value="1"/>
</dbReference>
<feature type="domain" description="EF-hand" evidence="10">
    <location>
        <begin position="111"/>
        <end position="146"/>
    </location>
</feature>
<keyword evidence="7" id="KW-0106">Calcium</keyword>
<proteinExistence type="evidence at transcript level"/>
<dbReference type="InterPro" id="IPR002048">
    <property type="entry name" value="EF_hand_dom"/>
</dbReference>
<organism evidence="11">
    <name type="scientific">Vipera anatolica senliki</name>
    <name type="common">Anatolian meadow viper</name>
    <dbReference type="NCBI Taxonomy" id="2604287"/>
    <lineage>
        <taxon>Eukaryota</taxon>
        <taxon>Metazoa</taxon>
        <taxon>Chordata</taxon>
        <taxon>Craniata</taxon>
        <taxon>Vertebrata</taxon>
        <taxon>Euteleostomi</taxon>
        <taxon>Lepidosauria</taxon>
        <taxon>Squamata</taxon>
        <taxon>Bifurcata</taxon>
        <taxon>Unidentata</taxon>
        <taxon>Episquamata</taxon>
        <taxon>Toxicofera</taxon>
        <taxon>Serpentes</taxon>
        <taxon>Colubroidea</taxon>
        <taxon>Viperidae</taxon>
        <taxon>Viperinae</taxon>
        <taxon>Vipera</taxon>
    </lineage>
</organism>
<sequence length="327" mass="38676">MSLRKTSSSLTVGLMLVFCINRSFGVPTFRKERGVRPDPELGNRQHEDNQSFQHDHEAFLGKKDAKTFDQLSPQESQERLGKIVDRIDEDKDGFITTEELKNWIKRVQKRYAIENVAVLWKDYDLNKDNKISWEEYKQASYGYYLEHPVEFQDATEQHSFKKMLSRDERRFKQADLDGDSEATREEFTAFFHPEEFEHMKEIVVLETLEDLDKNEDGFVDQDEFIADMFAQEDGEPEPDWVAKEREQFADFRDLNKDGKLDKEEIQHWILPKDYDHAQAEARHLVYESDVDKDQKLTKQEILDNWNMFVGSQATNYGQDLTKNHDEL</sequence>
<evidence type="ECO:0000256" key="3">
    <source>
        <dbReference type="ARBA" id="ARBA00022723"/>
    </source>
</evidence>
<dbReference type="InterPro" id="IPR018247">
    <property type="entry name" value="EF_Hand_1_Ca_BS"/>
</dbReference>
<keyword evidence="5" id="KW-0677">Repeat</keyword>
<dbReference type="EMBL" id="MN831297">
    <property type="protein sequence ID" value="QHR82801.1"/>
    <property type="molecule type" value="mRNA"/>
</dbReference>
<accession>A0A6G5ZVW8</accession>
<feature type="signal peptide" evidence="9">
    <location>
        <begin position="1"/>
        <end position="25"/>
    </location>
</feature>
<feature type="chain" id="PRO_5026216452" evidence="9">
    <location>
        <begin position="26"/>
        <end position="327"/>
    </location>
</feature>
<reference evidence="11" key="1">
    <citation type="submission" date="2019-12" db="EMBL/GenBank/DDBJ databases">
        <authorList>
            <person name="Hempel B.-F."/>
            <person name="Damm M."/>
            <person name="Mrinalini M."/>
            <person name="Gocmen B."/>
            <person name="Karis M."/>
            <person name="Nalbantsoy A."/>
            <person name="Kini R.M."/>
            <person name="Sussmuth R.D."/>
        </authorList>
    </citation>
    <scope>NUCLEOTIDE SEQUENCE</scope>
</reference>
<evidence type="ECO:0000256" key="1">
    <source>
        <dbReference type="ARBA" id="ARBA00004240"/>
    </source>
</evidence>
<evidence type="ECO:0000256" key="6">
    <source>
        <dbReference type="ARBA" id="ARBA00022824"/>
    </source>
</evidence>
<keyword evidence="3" id="KW-0479">Metal-binding</keyword>
<evidence type="ECO:0000256" key="5">
    <source>
        <dbReference type="ARBA" id="ARBA00022737"/>
    </source>
</evidence>
<protein>
    <submittedName>
        <fullName evidence="11">Reticulocalbin 3</fullName>
    </submittedName>
</protein>
<dbReference type="FunFam" id="1.10.238.10:FF:000109">
    <property type="entry name" value="calumenin isoform X2"/>
    <property type="match status" value="1"/>
</dbReference>
<dbReference type="GO" id="GO:0005509">
    <property type="term" value="F:calcium ion binding"/>
    <property type="evidence" value="ECO:0007669"/>
    <property type="project" value="InterPro"/>
</dbReference>
<evidence type="ECO:0000256" key="8">
    <source>
        <dbReference type="SAM" id="MobiDB-lite"/>
    </source>
</evidence>
<feature type="region of interest" description="Disordered" evidence="8">
    <location>
        <begin position="31"/>
        <end position="52"/>
    </location>
</feature>
<comment type="subcellular location">
    <subcellularLocation>
        <location evidence="1">Endoplasmic reticulum</location>
    </subcellularLocation>
</comment>
<dbReference type="SMART" id="SM00054">
    <property type="entry name" value="EFh"/>
    <property type="match status" value="4"/>
</dbReference>
<dbReference type="InterPro" id="IPR027241">
    <property type="entry name" value="Rcn1"/>
</dbReference>
<dbReference type="FunFam" id="1.10.238.10:FF:000110">
    <property type="entry name" value="calumenin isoform X2"/>
    <property type="match status" value="1"/>
</dbReference>
<dbReference type="CDD" id="cd16229">
    <property type="entry name" value="EFh_CREC_RCN1"/>
    <property type="match status" value="1"/>
</dbReference>
<comment type="similarity">
    <text evidence="2">Belongs to the CREC family.</text>
</comment>
<evidence type="ECO:0000256" key="9">
    <source>
        <dbReference type="SAM" id="SignalP"/>
    </source>
</evidence>
<feature type="domain" description="EF-hand" evidence="10">
    <location>
        <begin position="199"/>
        <end position="234"/>
    </location>
</feature>
<reference evidence="11" key="2">
    <citation type="journal article" date="2020" name="J. Proteome Res.">
        <title>Extended Snake Cenomics by Top-Down In-Source Decay: Investigating the Newly Discovered Anatolian Meadow Viper Subspecies, Vipera anatolica senliki.</title>
        <authorList>
            <person name="Hempel B.F."/>
            <person name="Damm M."/>
            <person name="Mrinalini M."/>
            <person name="Gocmen B."/>
            <person name="Karis M."/>
            <person name="Nalbantsoy A."/>
            <person name="Kini R.M."/>
            <person name="Suessmuth R.D."/>
        </authorList>
    </citation>
    <scope>NUCLEOTIDE SEQUENCE</scope>
</reference>
<feature type="domain" description="EF-hand" evidence="10">
    <location>
        <begin position="75"/>
        <end position="110"/>
    </location>
</feature>
<evidence type="ECO:0000259" key="10">
    <source>
        <dbReference type="PROSITE" id="PS50222"/>
    </source>
</evidence>
<dbReference type="PROSITE" id="PS50222">
    <property type="entry name" value="EF_HAND_2"/>
    <property type="match status" value="4"/>
</dbReference>
<dbReference type="PANTHER" id="PTHR10827">
    <property type="entry name" value="RETICULOCALBIN"/>
    <property type="match status" value="1"/>
</dbReference>